<keyword evidence="1" id="KW-0472">Membrane</keyword>
<proteinExistence type="predicted"/>
<dbReference type="InterPro" id="IPR009936">
    <property type="entry name" value="DUF1468"/>
</dbReference>
<dbReference type="Proteomes" id="UP000005632">
    <property type="component" value="Chromosome"/>
</dbReference>
<evidence type="ECO:0000313" key="4">
    <source>
        <dbReference type="Proteomes" id="UP000005632"/>
    </source>
</evidence>
<evidence type="ECO:0000313" key="3">
    <source>
        <dbReference type="EMBL" id="AEV30937.1"/>
    </source>
</evidence>
<feature type="domain" description="DUF1468" evidence="2">
    <location>
        <begin position="9"/>
        <end position="156"/>
    </location>
</feature>
<gene>
    <name evidence="3" type="ordered locus">SpiGrapes_3192</name>
</gene>
<evidence type="ECO:0000256" key="1">
    <source>
        <dbReference type="SAM" id="Phobius"/>
    </source>
</evidence>
<dbReference type="HOGENOM" id="CLU_110735_2_1_12"/>
<keyword evidence="1" id="KW-0812">Transmembrane</keyword>
<feature type="transmembrane region" description="Helical" evidence="1">
    <location>
        <begin position="12"/>
        <end position="30"/>
    </location>
</feature>
<accession>G8QQK7</accession>
<keyword evidence="1" id="KW-1133">Transmembrane helix</keyword>
<dbReference type="eggNOG" id="ENOG50339M2">
    <property type="taxonomic scope" value="Bacteria"/>
</dbReference>
<dbReference type="KEGG" id="sgp:SpiGrapes_3192"/>
<reference evidence="3 4" key="1">
    <citation type="submission" date="2011-11" db="EMBL/GenBank/DDBJ databases">
        <title>Complete sequence of Spirochaeta sp. grapes.</title>
        <authorList>
            <consortium name="US DOE Joint Genome Institute"/>
            <person name="Lucas S."/>
            <person name="Han J."/>
            <person name="Lapidus A."/>
            <person name="Cheng J.-F."/>
            <person name="Goodwin L."/>
            <person name="Pitluck S."/>
            <person name="Peters L."/>
            <person name="Ovchinnikova G."/>
            <person name="Munk A.C."/>
            <person name="Detter J.C."/>
            <person name="Han C."/>
            <person name="Tapia R."/>
            <person name="Land M."/>
            <person name="Hauser L."/>
            <person name="Kyrpides N."/>
            <person name="Ivanova N."/>
            <person name="Pagani I."/>
            <person name="Ritalahtilisa K."/>
            <person name="Loeffler F."/>
            <person name="Woyke T."/>
        </authorList>
    </citation>
    <scope>NUCLEOTIDE SEQUENCE [LARGE SCALE GENOMIC DNA]</scope>
    <source>
        <strain evidence="4">ATCC BAA-1885 / DSM 22778 / Grapes</strain>
    </source>
</reference>
<keyword evidence="4" id="KW-1185">Reference proteome</keyword>
<feature type="transmembrane region" description="Helical" evidence="1">
    <location>
        <begin position="42"/>
        <end position="60"/>
    </location>
</feature>
<evidence type="ECO:0000259" key="2">
    <source>
        <dbReference type="Pfam" id="PF07331"/>
    </source>
</evidence>
<dbReference type="AlphaFoldDB" id="G8QQK7"/>
<dbReference type="EMBL" id="CP003155">
    <property type="protein sequence ID" value="AEV30937.1"/>
    <property type="molecule type" value="Genomic_DNA"/>
</dbReference>
<organism evidence="3 4">
    <name type="scientific">Sphaerochaeta pleomorpha (strain ATCC BAA-1885 / DSM 22778 / Grapes)</name>
    <dbReference type="NCBI Taxonomy" id="158190"/>
    <lineage>
        <taxon>Bacteria</taxon>
        <taxon>Pseudomonadati</taxon>
        <taxon>Spirochaetota</taxon>
        <taxon>Spirochaetia</taxon>
        <taxon>Spirochaetales</taxon>
        <taxon>Sphaerochaetaceae</taxon>
        <taxon>Sphaerochaeta</taxon>
    </lineage>
</organism>
<name>G8QQK7_SPHPG</name>
<protein>
    <submittedName>
        <fullName evidence="3">Tripartite tricarboxylate transporter TctB family</fullName>
    </submittedName>
</protein>
<feature type="transmembrane region" description="Helical" evidence="1">
    <location>
        <begin position="103"/>
        <end position="121"/>
    </location>
</feature>
<dbReference type="STRING" id="158190.SpiGrapes_3192"/>
<dbReference type="Pfam" id="PF07331">
    <property type="entry name" value="TctB"/>
    <property type="match status" value="1"/>
</dbReference>
<feature type="transmembrane region" description="Helical" evidence="1">
    <location>
        <begin position="81"/>
        <end position="97"/>
    </location>
</feature>
<feature type="transmembrane region" description="Helical" evidence="1">
    <location>
        <begin position="133"/>
        <end position="155"/>
    </location>
</feature>
<sequence length="161" mass="18107">MTKRKSDIIAGATLFAFSGLLYIGAGFMPTRSEGSRILNTGFYPRMLAIILAFLSIIMVIETMQKFKKEGDTEAEVYWKNSTSFFFFATTLILLTLFPFVMKILGFALTSFLFIASMVWLLSEKKNRHPLKIVLVSVVIACIVYVVFKIILAIPFPTGILL</sequence>
<dbReference type="RefSeq" id="WP_014271776.1">
    <property type="nucleotide sequence ID" value="NC_016633.1"/>
</dbReference>